<organism evidence="3 4">
    <name type="scientific">Apiospora aurea</name>
    <dbReference type="NCBI Taxonomy" id="335848"/>
    <lineage>
        <taxon>Eukaryota</taxon>
        <taxon>Fungi</taxon>
        <taxon>Dikarya</taxon>
        <taxon>Ascomycota</taxon>
        <taxon>Pezizomycotina</taxon>
        <taxon>Sordariomycetes</taxon>
        <taxon>Xylariomycetidae</taxon>
        <taxon>Amphisphaeriales</taxon>
        <taxon>Apiosporaceae</taxon>
        <taxon>Apiospora</taxon>
    </lineage>
</organism>
<evidence type="ECO:0000313" key="4">
    <source>
        <dbReference type="Proteomes" id="UP001391051"/>
    </source>
</evidence>
<dbReference type="GeneID" id="92082327"/>
<feature type="transmembrane region" description="Helical" evidence="2">
    <location>
        <begin position="61"/>
        <end position="81"/>
    </location>
</feature>
<keyword evidence="4" id="KW-1185">Reference proteome</keyword>
<protein>
    <submittedName>
        <fullName evidence="3">Uncharacterized protein</fullName>
    </submittedName>
</protein>
<feature type="transmembrane region" description="Helical" evidence="2">
    <location>
        <begin position="93"/>
        <end position="114"/>
    </location>
</feature>
<gene>
    <name evidence="3" type="ORF">PG986_013043</name>
</gene>
<dbReference type="EMBL" id="JAQQWE010000008">
    <property type="protein sequence ID" value="KAK7943930.1"/>
    <property type="molecule type" value="Genomic_DNA"/>
</dbReference>
<keyword evidence="2" id="KW-1133">Transmembrane helix</keyword>
<dbReference type="RefSeq" id="XP_066695961.1">
    <property type="nucleotide sequence ID" value="XM_066849265.1"/>
</dbReference>
<keyword evidence="2" id="KW-0812">Transmembrane</keyword>
<proteinExistence type="predicted"/>
<feature type="transmembrane region" description="Helical" evidence="2">
    <location>
        <begin position="20"/>
        <end position="41"/>
    </location>
</feature>
<dbReference type="Proteomes" id="UP001391051">
    <property type="component" value="Unassembled WGS sequence"/>
</dbReference>
<name>A0ABR1Q1Q7_9PEZI</name>
<accession>A0ABR1Q1Q7</accession>
<sequence>MRDFFVFDSLDSILDIFWDILIVCVVCKVGLLYFIATFTTWEAIEYWAEKYLLLNTSLTHSQWDMFLLFARVASTIVWARLFVHHYDLPKVRWFRLAIGLVCLLFTVAAEGGVALFLHRHYDGLMWSTPAEAKIAYGALLASYCLVPLALLGKNTEATRRRQTPVRQEKHVKHEKVSDGPSRIKA</sequence>
<comment type="caution">
    <text evidence="3">The sequence shown here is derived from an EMBL/GenBank/DDBJ whole genome shotgun (WGS) entry which is preliminary data.</text>
</comment>
<keyword evidence="2" id="KW-0472">Membrane</keyword>
<reference evidence="3 4" key="1">
    <citation type="submission" date="2023-01" db="EMBL/GenBank/DDBJ databases">
        <title>Analysis of 21 Apiospora genomes using comparative genomics revels a genus with tremendous synthesis potential of carbohydrate active enzymes and secondary metabolites.</title>
        <authorList>
            <person name="Sorensen T."/>
        </authorList>
    </citation>
    <scope>NUCLEOTIDE SEQUENCE [LARGE SCALE GENOMIC DNA]</scope>
    <source>
        <strain evidence="3 4">CBS 24483</strain>
    </source>
</reference>
<feature type="transmembrane region" description="Helical" evidence="2">
    <location>
        <begin position="134"/>
        <end position="152"/>
    </location>
</feature>
<evidence type="ECO:0000256" key="2">
    <source>
        <dbReference type="SAM" id="Phobius"/>
    </source>
</evidence>
<feature type="region of interest" description="Disordered" evidence="1">
    <location>
        <begin position="159"/>
        <end position="185"/>
    </location>
</feature>
<evidence type="ECO:0000256" key="1">
    <source>
        <dbReference type="SAM" id="MobiDB-lite"/>
    </source>
</evidence>
<evidence type="ECO:0000313" key="3">
    <source>
        <dbReference type="EMBL" id="KAK7943930.1"/>
    </source>
</evidence>